<keyword evidence="1" id="KW-0472">Membrane</keyword>
<dbReference type="InterPro" id="IPR042106">
    <property type="entry name" value="Nuo/plastoQ_OxRdtase_6_NuoJ"/>
</dbReference>
<comment type="function">
    <text evidence="1">NDH-1 shuttles electrons from NADH, via FMN and iron-sulfur (Fe-S) centers, to quinones in the respiratory chain. Couples the redox reaction to proton translocation (for every two electrons transferred, four hydrogen ions are translocated across the cytoplasmic membrane), and thus conserves the redox energy in a proton gradient.</text>
</comment>
<keyword evidence="1" id="KW-0874">Quinone</keyword>
<feature type="transmembrane region" description="Helical" evidence="1">
    <location>
        <begin position="90"/>
        <end position="110"/>
    </location>
</feature>
<comment type="similarity">
    <text evidence="1">Belongs to the complex I subunit 6 family.</text>
</comment>
<dbReference type="PANTHER" id="PTHR33269">
    <property type="entry name" value="NADH-UBIQUINONE OXIDOREDUCTASE CHAIN 6"/>
    <property type="match status" value="1"/>
</dbReference>
<dbReference type="GO" id="GO:0008137">
    <property type="term" value="F:NADH dehydrogenase (ubiquinone) activity"/>
    <property type="evidence" value="ECO:0007669"/>
    <property type="project" value="UniProtKB-UniRule"/>
</dbReference>
<dbReference type="PANTHER" id="PTHR33269:SF19">
    <property type="entry name" value="NADH-QUINONE OXIDOREDUCTASE SUBUNIT J"/>
    <property type="match status" value="1"/>
</dbReference>
<dbReference type="Proteomes" id="UP000197025">
    <property type="component" value="Unassembled WGS sequence"/>
</dbReference>
<feature type="transmembrane region" description="Helical" evidence="1">
    <location>
        <begin position="31"/>
        <end position="48"/>
    </location>
</feature>
<dbReference type="InParanoid" id="A0A212R2A0"/>
<keyword evidence="3" id="KW-1185">Reference proteome</keyword>
<protein>
    <recommendedName>
        <fullName evidence="1">NADH-quinone oxidoreductase subunit J</fullName>
        <ecNumber evidence="1">7.1.1.-</ecNumber>
    </recommendedName>
</protein>
<dbReference type="GO" id="GO:0048038">
    <property type="term" value="F:quinone binding"/>
    <property type="evidence" value="ECO:0007669"/>
    <property type="project" value="UniProtKB-UniRule"/>
</dbReference>
<dbReference type="AlphaFoldDB" id="A0A212R2A0"/>
<keyword evidence="1" id="KW-1003">Cell membrane</keyword>
<feature type="transmembrane region" description="Helical" evidence="1">
    <location>
        <begin position="54"/>
        <end position="78"/>
    </location>
</feature>
<feature type="transmembrane region" description="Helical" evidence="1">
    <location>
        <begin position="141"/>
        <end position="162"/>
    </location>
</feature>
<organism evidence="2 3">
    <name type="scientific">Thermoflexus hugenholtzii JAD2</name>
    <dbReference type="NCBI Taxonomy" id="877466"/>
    <lineage>
        <taxon>Bacteria</taxon>
        <taxon>Bacillati</taxon>
        <taxon>Chloroflexota</taxon>
        <taxon>Thermoflexia</taxon>
        <taxon>Thermoflexales</taxon>
        <taxon>Thermoflexaceae</taxon>
        <taxon>Thermoflexus</taxon>
    </lineage>
</organism>
<evidence type="ECO:0000313" key="2">
    <source>
        <dbReference type="EMBL" id="SNB66076.1"/>
    </source>
</evidence>
<comment type="subcellular location">
    <subcellularLocation>
        <location evidence="1">Cell membrane</location>
        <topology evidence="1">Multi-pass membrane protein</topology>
    </subcellularLocation>
</comment>
<keyword evidence="1" id="KW-0520">NAD</keyword>
<reference evidence="3" key="1">
    <citation type="submission" date="2017-06" db="EMBL/GenBank/DDBJ databases">
        <authorList>
            <person name="Varghese N."/>
            <person name="Submissions S."/>
        </authorList>
    </citation>
    <scope>NUCLEOTIDE SEQUENCE [LARGE SCALE GENOMIC DNA]</scope>
    <source>
        <strain evidence="3">JAD2</strain>
    </source>
</reference>
<dbReference type="InterPro" id="IPR001457">
    <property type="entry name" value="NADH_UbQ/plastoQ_OxRdtase_su6"/>
</dbReference>
<keyword evidence="1" id="KW-1133">Transmembrane helix</keyword>
<name>A0A212R2A0_9CHLR</name>
<gene>
    <name evidence="2" type="ORF">SAMN02746019_00000540</name>
</gene>
<dbReference type="Gene3D" id="1.20.120.1200">
    <property type="entry name" value="NADH-ubiquinone/plastoquinone oxidoreductase chain 6, subunit NuoJ"/>
    <property type="match status" value="1"/>
</dbReference>
<dbReference type="EMBL" id="FYEK01000028">
    <property type="protein sequence ID" value="SNB66076.1"/>
    <property type="molecule type" value="Genomic_DNA"/>
</dbReference>
<evidence type="ECO:0000256" key="1">
    <source>
        <dbReference type="RuleBase" id="RU004429"/>
    </source>
</evidence>
<evidence type="ECO:0000313" key="3">
    <source>
        <dbReference type="Proteomes" id="UP000197025"/>
    </source>
</evidence>
<proteinExistence type="inferred from homology"/>
<comment type="catalytic activity">
    <reaction evidence="1">
        <text>a quinone + NADH + 5 H(+)(in) = a quinol + NAD(+) + 4 H(+)(out)</text>
        <dbReference type="Rhea" id="RHEA:57888"/>
        <dbReference type="ChEBI" id="CHEBI:15378"/>
        <dbReference type="ChEBI" id="CHEBI:24646"/>
        <dbReference type="ChEBI" id="CHEBI:57540"/>
        <dbReference type="ChEBI" id="CHEBI:57945"/>
        <dbReference type="ChEBI" id="CHEBI:132124"/>
    </reaction>
</comment>
<dbReference type="Pfam" id="PF00499">
    <property type="entry name" value="Oxidored_q3"/>
    <property type="match status" value="1"/>
</dbReference>
<sequence>MGELISFYVLAGVAVATALAMVLTRNAVHSALFLVLNLITVAIFYLLLNAPFVAMVQIAVYAGAVMVLFLFVIMMLGAERVGGAIGLRTQIPLAVGLGIVLVGGALFAFLQAPAGLAPAGSPPAPLGDPAAIGARLLTTHVLPFEITSILLLIAMVGVVVLARDLRSGG</sequence>
<dbReference type="RefSeq" id="WP_200808133.1">
    <property type="nucleotide sequence ID" value="NZ_FYEK01000028.1"/>
</dbReference>
<keyword evidence="1" id="KW-0812">Transmembrane</keyword>
<dbReference type="GO" id="GO:0005886">
    <property type="term" value="C:plasma membrane"/>
    <property type="evidence" value="ECO:0007669"/>
    <property type="project" value="UniProtKB-SubCell"/>
</dbReference>
<feature type="transmembrane region" description="Helical" evidence="1">
    <location>
        <begin position="6"/>
        <end position="24"/>
    </location>
</feature>
<dbReference type="EC" id="7.1.1.-" evidence="1"/>
<accession>A0A212R2A0</accession>